<dbReference type="EMBL" id="GL379840">
    <property type="protein sequence ID" value="EGT53224.1"/>
    <property type="molecule type" value="Genomic_DNA"/>
</dbReference>
<feature type="compositionally biased region" description="Low complexity" evidence="1">
    <location>
        <begin position="138"/>
        <end position="153"/>
    </location>
</feature>
<dbReference type="InParanoid" id="G0N5I9"/>
<dbReference type="AlphaFoldDB" id="G0N5I9"/>
<evidence type="ECO:0000256" key="1">
    <source>
        <dbReference type="SAM" id="MobiDB-lite"/>
    </source>
</evidence>
<dbReference type="Proteomes" id="UP000008068">
    <property type="component" value="Unassembled WGS sequence"/>
</dbReference>
<accession>G0N5I9</accession>
<protein>
    <submittedName>
        <fullName evidence="2">Uncharacterized protein</fullName>
    </submittedName>
</protein>
<feature type="region of interest" description="Disordered" evidence="1">
    <location>
        <begin position="134"/>
        <end position="166"/>
    </location>
</feature>
<dbReference type="FunCoup" id="G0N5I9">
    <property type="interactions" value="1906"/>
</dbReference>
<name>G0N5I9_CAEBE</name>
<feature type="region of interest" description="Disordered" evidence="1">
    <location>
        <begin position="186"/>
        <end position="223"/>
    </location>
</feature>
<reference evidence="3" key="1">
    <citation type="submission" date="2011-07" db="EMBL/GenBank/DDBJ databases">
        <authorList>
            <consortium name="Caenorhabditis brenneri Sequencing and Analysis Consortium"/>
            <person name="Wilson R.K."/>
        </authorList>
    </citation>
    <scope>NUCLEOTIDE SEQUENCE [LARGE SCALE GENOMIC DNA]</scope>
    <source>
        <strain evidence="3">PB2801</strain>
    </source>
</reference>
<feature type="region of interest" description="Disordered" evidence="1">
    <location>
        <begin position="1"/>
        <end position="80"/>
    </location>
</feature>
<dbReference type="InterPro" id="IPR040437">
    <property type="entry name" value="F10E9.3-like"/>
</dbReference>
<sequence length="346" mass="37059">MASRPRRGTAATLIKKEVKKEEDDVQVVEDDDDVDEDEGPPPLEREASCGENDDTDGETKEGDNESMTPNDLKEDDGVDSKNTINLLEALSSVFNTDSDKKKKGSPPILDAGSLKFLSSTPLPTRSAAIPKALLLKKNSNSMPSTSSSNRPTNLRPMNSNESKKYGVPPPIPQALRNIAANLSTAPVVGSNTSLGPARLLENRKRQNDRGLEAGSSKRPTGLVAYNGGRAGEKFQTVPTTSSKSSGTATPSAPFDVSSFLRNQSPVRMQVSVGGEHDNGDSMQQAFEMAASQKETIGNIAKASTNQSILLGSLVLNGLNTLQNRSSEEYNSFVGDLFSLITKYKIQ</sequence>
<evidence type="ECO:0000313" key="2">
    <source>
        <dbReference type="EMBL" id="EGT53224.1"/>
    </source>
</evidence>
<dbReference type="OrthoDB" id="5872667at2759"/>
<keyword evidence="3" id="KW-1185">Reference proteome</keyword>
<dbReference type="OMA" id="PVRMQVS"/>
<dbReference type="PANTHER" id="PTHR36953">
    <property type="entry name" value="PROTEIN CBG07386-RELATED"/>
    <property type="match status" value="1"/>
</dbReference>
<feature type="region of interest" description="Disordered" evidence="1">
    <location>
        <begin position="235"/>
        <end position="256"/>
    </location>
</feature>
<dbReference type="HOGENOM" id="CLU_066503_0_0_1"/>
<organism evidence="3">
    <name type="scientific">Caenorhabditis brenneri</name>
    <name type="common">Nematode worm</name>
    <dbReference type="NCBI Taxonomy" id="135651"/>
    <lineage>
        <taxon>Eukaryota</taxon>
        <taxon>Metazoa</taxon>
        <taxon>Ecdysozoa</taxon>
        <taxon>Nematoda</taxon>
        <taxon>Chromadorea</taxon>
        <taxon>Rhabditida</taxon>
        <taxon>Rhabditina</taxon>
        <taxon>Rhabditomorpha</taxon>
        <taxon>Rhabditoidea</taxon>
        <taxon>Rhabditidae</taxon>
        <taxon>Peloderinae</taxon>
        <taxon>Caenorhabditis</taxon>
    </lineage>
</organism>
<proteinExistence type="predicted"/>
<feature type="compositionally biased region" description="Basic and acidic residues" evidence="1">
    <location>
        <begin position="200"/>
        <end position="211"/>
    </location>
</feature>
<gene>
    <name evidence="2" type="ORF">CAEBREN_22817</name>
</gene>
<feature type="compositionally biased region" description="Polar residues" evidence="1">
    <location>
        <begin position="236"/>
        <end position="250"/>
    </location>
</feature>
<feature type="compositionally biased region" description="Acidic residues" evidence="1">
    <location>
        <begin position="23"/>
        <end position="39"/>
    </location>
</feature>
<feature type="region of interest" description="Disordered" evidence="1">
    <location>
        <begin position="92"/>
        <end position="121"/>
    </location>
</feature>
<evidence type="ECO:0000313" key="3">
    <source>
        <dbReference type="Proteomes" id="UP000008068"/>
    </source>
</evidence>
<dbReference type="PANTHER" id="PTHR36953:SF2">
    <property type="entry name" value="PROTEIN CBG16638"/>
    <property type="match status" value="1"/>
</dbReference>
<dbReference type="eggNOG" id="ENOG502TGHI">
    <property type="taxonomic scope" value="Eukaryota"/>
</dbReference>